<proteinExistence type="predicted"/>
<reference evidence="1 2" key="1">
    <citation type="submission" date="2015-07" db="EMBL/GenBank/DDBJ databases">
        <title>Comparative genomics of the Sigatoka disease complex on banana suggests a link between parallel evolutionary changes in Pseudocercospora fijiensis and Pseudocercospora eumusae and increased virulence on the banana host.</title>
        <authorList>
            <person name="Chang T.-C."/>
            <person name="Salvucci A."/>
            <person name="Crous P.W."/>
            <person name="Stergiopoulos I."/>
        </authorList>
    </citation>
    <scope>NUCLEOTIDE SEQUENCE [LARGE SCALE GENOMIC DNA]</scope>
    <source>
        <strain evidence="1 2">CBS 114824</strain>
    </source>
</reference>
<gene>
    <name evidence="1" type="ORF">AC578_5784</name>
</gene>
<dbReference type="EMBL" id="LFZN01000080">
    <property type="protein sequence ID" value="KXT00062.1"/>
    <property type="molecule type" value="Genomic_DNA"/>
</dbReference>
<evidence type="ECO:0008006" key="3">
    <source>
        <dbReference type="Google" id="ProtNLM"/>
    </source>
</evidence>
<protein>
    <recommendedName>
        <fullName evidence="3">N-acetyltransferase domain-containing protein</fullName>
    </recommendedName>
</protein>
<dbReference type="Gene3D" id="3.40.630.30">
    <property type="match status" value="1"/>
</dbReference>
<dbReference type="AlphaFoldDB" id="A0A139HCB7"/>
<accession>A0A139HCB7</accession>
<evidence type="ECO:0000313" key="1">
    <source>
        <dbReference type="EMBL" id="KXT00062.1"/>
    </source>
</evidence>
<sequence>MAEAGVSSTQVEQAAKVENVQFKITRAPSGKDYHLRHAQALSKIFLNDPALRYMCSSLSEPDRIAYMPQYFIVLMRAAMLNSGVFEECNDWSCMTVWMPPGKRIDNELTVLQAGFLGSILKLGFGGAKRMLRDFSGQVDRIKKKWKRKLGIREFWYLFFVGTREERRGKGLASEMIRRWQGVVGNVPIWLEATTEGSRDLYERLGFRELEVLVMGKGTHSKDGVVEKGGEGVRLWAMVWMPEQTKV</sequence>
<dbReference type="SUPFAM" id="SSF55729">
    <property type="entry name" value="Acyl-CoA N-acyltransferases (Nat)"/>
    <property type="match status" value="1"/>
</dbReference>
<dbReference type="PANTHER" id="PTHR42791">
    <property type="entry name" value="GNAT FAMILY ACETYLTRANSFERASE"/>
    <property type="match status" value="1"/>
</dbReference>
<name>A0A139HCB7_9PEZI</name>
<dbReference type="PANTHER" id="PTHR42791:SF1">
    <property type="entry name" value="N-ACETYLTRANSFERASE DOMAIN-CONTAINING PROTEIN"/>
    <property type="match status" value="1"/>
</dbReference>
<dbReference type="OrthoDB" id="5065855at2759"/>
<keyword evidence="2" id="KW-1185">Reference proteome</keyword>
<dbReference type="InterPro" id="IPR052523">
    <property type="entry name" value="Trichothecene_AcTrans"/>
</dbReference>
<dbReference type="InterPro" id="IPR016181">
    <property type="entry name" value="Acyl_CoA_acyltransferase"/>
</dbReference>
<evidence type="ECO:0000313" key="2">
    <source>
        <dbReference type="Proteomes" id="UP000070133"/>
    </source>
</evidence>
<organism evidence="1 2">
    <name type="scientific">Pseudocercospora eumusae</name>
    <dbReference type="NCBI Taxonomy" id="321146"/>
    <lineage>
        <taxon>Eukaryota</taxon>
        <taxon>Fungi</taxon>
        <taxon>Dikarya</taxon>
        <taxon>Ascomycota</taxon>
        <taxon>Pezizomycotina</taxon>
        <taxon>Dothideomycetes</taxon>
        <taxon>Dothideomycetidae</taxon>
        <taxon>Mycosphaerellales</taxon>
        <taxon>Mycosphaerellaceae</taxon>
        <taxon>Pseudocercospora</taxon>
    </lineage>
</organism>
<dbReference type="Proteomes" id="UP000070133">
    <property type="component" value="Unassembled WGS sequence"/>
</dbReference>
<comment type="caution">
    <text evidence="1">The sequence shown here is derived from an EMBL/GenBank/DDBJ whole genome shotgun (WGS) entry which is preliminary data.</text>
</comment>